<dbReference type="Proteomes" id="UP000292027">
    <property type="component" value="Unassembled WGS sequence"/>
</dbReference>
<proteinExistence type="predicted"/>
<evidence type="ECO:0000313" key="2">
    <source>
        <dbReference type="EMBL" id="RZU11408.1"/>
    </source>
</evidence>
<protein>
    <submittedName>
        <fullName evidence="2">Uncharacterized protein</fullName>
    </submittedName>
</protein>
<accession>A0A4Q7WNT7</accession>
<gene>
    <name evidence="2" type="ORF">EV645_6577</name>
</gene>
<feature type="region of interest" description="Disordered" evidence="1">
    <location>
        <begin position="13"/>
        <end position="32"/>
    </location>
</feature>
<evidence type="ECO:0000313" key="3">
    <source>
        <dbReference type="Proteomes" id="UP000292027"/>
    </source>
</evidence>
<keyword evidence="3" id="KW-1185">Reference proteome</keyword>
<feature type="region of interest" description="Disordered" evidence="1">
    <location>
        <begin position="130"/>
        <end position="157"/>
    </location>
</feature>
<evidence type="ECO:0000256" key="1">
    <source>
        <dbReference type="SAM" id="MobiDB-lite"/>
    </source>
</evidence>
<dbReference type="AlphaFoldDB" id="A0A4Q7WNT7"/>
<sequence length="245" mass="26382">MRGLACELGVGEEAAHPPVIDTPPPRQGRPGSQVAMRVQRVHTKGVSASSRGCCPALTSRCSGPMTASLRRWSTAGARRCSLVGWRWTRSRPGREWPSGSSWSAGATPWSWSPVDIEDLPRRAAVARAAAAESYPPRVQSSQSGRRPGPGRSCSTVPVGVTTGQSHASVASATPRQLQVAGGAGWLGEPERMPRAIGPWVGGLLTYLIRMSEMARAITRRWTSEVPRRRCRSVLPMSPTDADRRN</sequence>
<reference evidence="2 3" key="1">
    <citation type="journal article" date="2015" name="Stand. Genomic Sci.">
        <title>Genomic Encyclopedia of Bacterial and Archaeal Type Strains, Phase III: the genomes of soil and plant-associated and newly described type strains.</title>
        <authorList>
            <person name="Whitman W.B."/>
            <person name="Woyke T."/>
            <person name="Klenk H.P."/>
            <person name="Zhou Y."/>
            <person name="Lilburn T.G."/>
            <person name="Beck B.J."/>
            <person name="De Vos P."/>
            <person name="Vandamme P."/>
            <person name="Eisen J.A."/>
            <person name="Garrity G."/>
            <person name="Hugenholtz P."/>
            <person name="Kyrpides N.C."/>
        </authorList>
    </citation>
    <scope>NUCLEOTIDE SEQUENCE [LARGE SCALE GENOMIC DNA]</scope>
    <source>
        <strain evidence="2 3">VKM Ac-2540</strain>
    </source>
</reference>
<organism evidence="2 3">
    <name type="scientific">Kribbella rubisoli</name>
    <dbReference type="NCBI Taxonomy" id="3075929"/>
    <lineage>
        <taxon>Bacteria</taxon>
        <taxon>Bacillati</taxon>
        <taxon>Actinomycetota</taxon>
        <taxon>Actinomycetes</taxon>
        <taxon>Propionibacteriales</taxon>
        <taxon>Kribbellaceae</taxon>
        <taxon>Kribbella</taxon>
    </lineage>
</organism>
<dbReference type="EMBL" id="SHKR01000015">
    <property type="protein sequence ID" value="RZU11408.1"/>
    <property type="molecule type" value="Genomic_DNA"/>
</dbReference>
<comment type="caution">
    <text evidence="2">The sequence shown here is derived from an EMBL/GenBank/DDBJ whole genome shotgun (WGS) entry which is preliminary data.</text>
</comment>
<name>A0A4Q7WNT7_9ACTN</name>